<accession>A0A3E2TBY1</accession>
<sequence length="414" mass="46304">MKKWKKYGAFIFAMVMCLSFAACGSSDSIAASSEETENAEGDSEELVTDAASLDGMWSINGGTKLYFDSEGGYYIYRSYYGVGGRGEMSESTEDGKPMMTFNGFMYDFVLRSDGVLMPNQNGDGDGLNIHRNTFKRDDTAKLAEWEANNWDGMWQNAVGETIVIDTANMIYTASSPDYSMDGTLGDDGEGMGLYLYDNEDRAYLCASEDGNSFTLSGQYPGRYSDDGHFDGVFYRDGDIAAYTDLEKAKFYYGNGSDTWLWYNDGVNEYFLGDEYKIGDDGLAYYEADNKVYPGGWIPDEPYDPSVDWGENAQEETSINLENDFSHFEGIWYYDGDLSAETYIVMDASGNWSYYQRAPGAEPAEMDCGTLTQDADAADIYYAESTMYDGVSHQVFVGDGDVFLWDEEGNYYLME</sequence>
<gene>
    <name evidence="2" type="ORF">DW070_16505</name>
</gene>
<evidence type="ECO:0000313" key="2">
    <source>
        <dbReference type="EMBL" id="RGB72426.1"/>
    </source>
</evidence>
<reference evidence="2 3" key="1">
    <citation type="submission" date="2018-08" db="EMBL/GenBank/DDBJ databases">
        <title>A genome reference for cultivated species of the human gut microbiota.</title>
        <authorList>
            <person name="Zou Y."/>
            <person name="Xue W."/>
            <person name="Luo G."/>
        </authorList>
    </citation>
    <scope>NUCLEOTIDE SEQUENCE [LARGE SCALE GENOMIC DNA]</scope>
    <source>
        <strain evidence="2 3">AF45-17</strain>
    </source>
</reference>
<evidence type="ECO:0000313" key="3">
    <source>
        <dbReference type="Proteomes" id="UP000260773"/>
    </source>
</evidence>
<name>A0A3E2TBY1_9FIRM</name>
<dbReference type="PROSITE" id="PS51257">
    <property type="entry name" value="PROKAR_LIPOPROTEIN"/>
    <property type="match status" value="1"/>
</dbReference>
<feature type="chain" id="PRO_5039319004" evidence="1">
    <location>
        <begin position="22"/>
        <end position="414"/>
    </location>
</feature>
<organism evidence="2 3">
    <name type="scientific">Coprococcus catus</name>
    <dbReference type="NCBI Taxonomy" id="116085"/>
    <lineage>
        <taxon>Bacteria</taxon>
        <taxon>Bacillati</taxon>
        <taxon>Bacillota</taxon>
        <taxon>Clostridia</taxon>
        <taxon>Lachnospirales</taxon>
        <taxon>Lachnospiraceae</taxon>
        <taxon>Coprococcus</taxon>
    </lineage>
</organism>
<dbReference type="Proteomes" id="UP000260773">
    <property type="component" value="Unassembled WGS sequence"/>
</dbReference>
<protein>
    <submittedName>
        <fullName evidence="2">Uncharacterized protein</fullName>
    </submittedName>
</protein>
<dbReference type="EMBL" id="QVEP01000076">
    <property type="protein sequence ID" value="RGB72426.1"/>
    <property type="molecule type" value="Genomic_DNA"/>
</dbReference>
<feature type="signal peptide" evidence="1">
    <location>
        <begin position="1"/>
        <end position="21"/>
    </location>
</feature>
<comment type="caution">
    <text evidence="2">The sequence shown here is derived from an EMBL/GenBank/DDBJ whole genome shotgun (WGS) entry which is preliminary data.</text>
</comment>
<keyword evidence="1" id="KW-0732">Signal</keyword>
<dbReference type="RefSeq" id="WP_117529205.1">
    <property type="nucleotide sequence ID" value="NZ_JAQCWV010000011.1"/>
</dbReference>
<dbReference type="AlphaFoldDB" id="A0A3E2TBY1"/>
<proteinExistence type="predicted"/>
<evidence type="ECO:0000256" key="1">
    <source>
        <dbReference type="SAM" id="SignalP"/>
    </source>
</evidence>